<evidence type="ECO:0000313" key="13">
    <source>
        <dbReference type="Proteomes" id="UP000617402"/>
    </source>
</evidence>
<dbReference type="CDD" id="cd00887">
    <property type="entry name" value="MoeA"/>
    <property type="match status" value="1"/>
</dbReference>
<comment type="catalytic activity">
    <reaction evidence="9">
        <text>adenylyl-molybdopterin + molybdate = Mo-molybdopterin + AMP + H(+)</text>
        <dbReference type="Rhea" id="RHEA:35047"/>
        <dbReference type="ChEBI" id="CHEBI:15378"/>
        <dbReference type="ChEBI" id="CHEBI:36264"/>
        <dbReference type="ChEBI" id="CHEBI:62727"/>
        <dbReference type="ChEBI" id="CHEBI:71302"/>
        <dbReference type="ChEBI" id="CHEBI:456215"/>
        <dbReference type="EC" id="2.10.1.1"/>
    </reaction>
</comment>
<dbReference type="PANTHER" id="PTHR10192:SF5">
    <property type="entry name" value="GEPHYRIN"/>
    <property type="match status" value="1"/>
</dbReference>
<dbReference type="InterPro" id="IPR005110">
    <property type="entry name" value="MoeA_linker/N"/>
</dbReference>
<evidence type="ECO:0000259" key="11">
    <source>
        <dbReference type="SMART" id="SM00852"/>
    </source>
</evidence>
<dbReference type="Pfam" id="PF00994">
    <property type="entry name" value="MoCF_biosynth"/>
    <property type="match status" value="1"/>
</dbReference>
<keyword evidence="13" id="KW-1185">Reference proteome</keyword>
<evidence type="ECO:0000256" key="5">
    <source>
        <dbReference type="ARBA" id="ARBA00013269"/>
    </source>
</evidence>
<dbReference type="PROSITE" id="PS01079">
    <property type="entry name" value="MOCF_BIOSYNTHESIS_2"/>
    <property type="match status" value="1"/>
</dbReference>
<dbReference type="InterPro" id="IPR036688">
    <property type="entry name" value="MoeA_C_domain_IV_sf"/>
</dbReference>
<evidence type="ECO:0000256" key="3">
    <source>
        <dbReference type="ARBA" id="ARBA00005046"/>
    </source>
</evidence>
<keyword evidence="10" id="KW-0460">Magnesium</keyword>
<dbReference type="SUPFAM" id="SSF63882">
    <property type="entry name" value="MoeA N-terminal region -like"/>
    <property type="match status" value="1"/>
</dbReference>
<keyword evidence="10" id="KW-0479">Metal-binding</keyword>
<dbReference type="InterPro" id="IPR036135">
    <property type="entry name" value="MoeA_linker/N_sf"/>
</dbReference>
<gene>
    <name evidence="12" type="ORF">H1S01_07810</name>
</gene>
<dbReference type="InterPro" id="IPR001453">
    <property type="entry name" value="MoaB/Mog_dom"/>
</dbReference>
<dbReference type="Gene3D" id="3.40.980.10">
    <property type="entry name" value="MoaB/Mog-like domain"/>
    <property type="match status" value="1"/>
</dbReference>
<evidence type="ECO:0000256" key="8">
    <source>
        <dbReference type="ARBA" id="ARBA00023150"/>
    </source>
</evidence>
<dbReference type="InterPro" id="IPR036425">
    <property type="entry name" value="MoaB/Mog-like_dom_sf"/>
</dbReference>
<evidence type="ECO:0000256" key="9">
    <source>
        <dbReference type="ARBA" id="ARBA00047317"/>
    </source>
</evidence>
<dbReference type="Pfam" id="PF03453">
    <property type="entry name" value="MoeA_N"/>
    <property type="match status" value="1"/>
</dbReference>
<sequence>MDFFQCIPLQSAKEVITKNLTGAVVPTETVFLLDALGRVAAEDIVAQENLPPFSRSTVDGFALRSADTFGSSESAPSLFSIVGEVSMGEPATMELLPGEAVAIPTGGMLPAGSDAVIMLEQTIQPDAQTLLAAKMVAPGENVVSAGEDVRSGAVLLKEGQRIAPQHIGVLAACGFARVPVRKRVKVSVISTGDELVDIQDIPKAGQIRDVNSYALAAMLTEFGCDVTPMGIVKDSYEQFFTALGQAVATSQLVIISGGSSVGARDYTVKAIDALGAPGVLFHGISIKPGKPTIFGMVGQVPVFGLPGHPVAAMTVCEQLVKLALGKLFGQREASGTVLLTAQLTRNVASAPGRDDFINVRLRRQEGTYKASPILGKSGLIHLLAQSDGIMHVPADKSGLYDGDPVEVLLIKDTE</sequence>
<evidence type="ECO:0000256" key="10">
    <source>
        <dbReference type="RuleBase" id="RU365090"/>
    </source>
</evidence>
<evidence type="ECO:0000256" key="1">
    <source>
        <dbReference type="ARBA" id="ARBA00002901"/>
    </source>
</evidence>
<evidence type="ECO:0000256" key="4">
    <source>
        <dbReference type="ARBA" id="ARBA00010763"/>
    </source>
</evidence>
<dbReference type="Gene3D" id="3.90.105.10">
    <property type="entry name" value="Molybdopterin biosynthesis moea protein, domain 2"/>
    <property type="match status" value="1"/>
</dbReference>
<comment type="pathway">
    <text evidence="3 10">Cofactor biosynthesis; molybdopterin biosynthesis.</text>
</comment>
<dbReference type="Pfam" id="PF03454">
    <property type="entry name" value="MoeA_C"/>
    <property type="match status" value="1"/>
</dbReference>
<comment type="cofactor">
    <cofactor evidence="10">
        <name>Mg(2+)</name>
        <dbReference type="ChEBI" id="CHEBI:18420"/>
    </cofactor>
</comment>
<dbReference type="Gene3D" id="2.40.340.10">
    <property type="entry name" value="MoeA, C-terminal, domain IV"/>
    <property type="match status" value="1"/>
</dbReference>
<dbReference type="EMBL" id="JACVHF010000005">
    <property type="protein sequence ID" value="MBC9784416.1"/>
    <property type="molecule type" value="Genomic_DNA"/>
</dbReference>
<dbReference type="RefSeq" id="WP_188039518.1">
    <property type="nucleotide sequence ID" value="NZ_JACVHF010000005.1"/>
</dbReference>
<dbReference type="Gene3D" id="2.170.190.11">
    <property type="entry name" value="Molybdopterin biosynthesis moea protein, domain 3"/>
    <property type="match status" value="1"/>
</dbReference>
<dbReference type="InterPro" id="IPR008284">
    <property type="entry name" value="MoCF_biosynth_CS"/>
</dbReference>
<comment type="function">
    <text evidence="2">May be involved in the biosynthesis of molybdopterin.</text>
</comment>
<dbReference type="NCBIfam" id="NF045515">
    <property type="entry name" value="Glp_gephyrin"/>
    <property type="match status" value="1"/>
</dbReference>
<dbReference type="PANTHER" id="PTHR10192">
    <property type="entry name" value="MOLYBDOPTERIN BIOSYNTHESIS PROTEIN"/>
    <property type="match status" value="1"/>
</dbReference>
<keyword evidence="10" id="KW-0808">Transferase</keyword>
<evidence type="ECO:0000256" key="6">
    <source>
        <dbReference type="ARBA" id="ARBA00021108"/>
    </source>
</evidence>
<comment type="similarity">
    <text evidence="4 10">Belongs to the MoeA family.</text>
</comment>
<keyword evidence="8 10" id="KW-0501">Molybdenum cofactor biosynthesis</keyword>
<evidence type="ECO:0000313" key="12">
    <source>
        <dbReference type="EMBL" id="MBC9784416.1"/>
    </source>
</evidence>
<reference evidence="12 13" key="1">
    <citation type="submission" date="2020-07" db="EMBL/GenBank/DDBJ databases">
        <title>Draft whole-genome sequence of Heliobacterium chlorum DSM 3682, type strain.</title>
        <authorList>
            <person name="Kyndt J.A."/>
            <person name="Meyer T.E."/>
            <person name="Imhoff J.F."/>
        </authorList>
    </citation>
    <scope>NUCLEOTIDE SEQUENCE [LARGE SCALE GENOMIC DNA]</scope>
    <source>
        <strain evidence="12 13">DSM 3682</strain>
    </source>
</reference>
<dbReference type="EC" id="2.10.1.1" evidence="5 10"/>
<keyword evidence="7 10" id="KW-0500">Molybdenum</keyword>
<proteinExistence type="inferred from homology"/>
<feature type="domain" description="MoaB/Mog" evidence="11">
    <location>
        <begin position="187"/>
        <end position="326"/>
    </location>
</feature>
<evidence type="ECO:0000256" key="7">
    <source>
        <dbReference type="ARBA" id="ARBA00022505"/>
    </source>
</evidence>
<dbReference type="Proteomes" id="UP000617402">
    <property type="component" value="Unassembled WGS sequence"/>
</dbReference>
<dbReference type="NCBIfam" id="TIGR00177">
    <property type="entry name" value="molyb_syn"/>
    <property type="match status" value="1"/>
</dbReference>
<protein>
    <recommendedName>
        <fullName evidence="6 10">Molybdopterin molybdenumtransferase</fullName>
        <ecNumber evidence="5 10">2.10.1.1</ecNumber>
    </recommendedName>
</protein>
<comment type="caution">
    <text evidence="12">The sequence shown here is derived from an EMBL/GenBank/DDBJ whole genome shotgun (WGS) entry which is preliminary data.</text>
</comment>
<accession>A0ABR7T4D4</accession>
<dbReference type="InterPro" id="IPR005111">
    <property type="entry name" value="MoeA_C_domain_IV"/>
</dbReference>
<name>A0ABR7T4D4_HELCL</name>
<comment type="function">
    <text evidence="1 10">Catalyzes the insertion of molybdate into adenylated molybdopterin with the concomitant release of AMP.</text>
</comment>
<evidence type="ECO:0000256" key="2">
    <source>
        <dbReference type="ARBA" id="ARBA00003487"/>
    </source>
</evidence>
<dbReference type="SMART" id="SM00852">
    <property type="entry name" value="MoCF_biosynth"/>
    <property type="match status" value="1"/>
</dbReference>
<organism evidence="12 13">
    <name type="scientific">Heliobacterium chlorum</name>
    <dbReference type="NCBI Taxonomy" id="2698"/>
    <lineage>
        <taxon>Bacteria</taxon>
        <taxon>Bacillati</taxon>
        <taxon>Bacillota</taxon>
        <taxon>Clostridia</taxon>
        <taxon>Eubacteriales</taxon>
        <taxon>Heliobacteriaceae</taxon>
        <taxon>Heliobacterium</taxon>
    </lineage>
</organism>
<dbReference type="SUPFAM" id="SSF63867">
    <property type="entry name" value="MoeA C-terminal domain-like"/>
    <property type="match status" value="1"/>
</dbReference>
<dbReference type="SUPFAM" id="SSF53218">
    <property type="entry name" value="Molybdenum cofactor biosynthesis proteins"/>
    <property type="match status" value="1"/>
</dbReference>
<dbReference type="InterPro" id="IPR038987">
    <property type="entry name" value="MoeA-like"/>
</dbReference>